<name>A0A0F9JR74_9ZZZZ</name>
<sequence>MNHPINSIVVTEKIVIKIVYFQISRVGYNCGLDKNNCEKYPDFCIECVKDKIEKFGLYVNQNIKITLIDSEEKRIQMFQDLIWQKFLDVLNIKHILLIAKDSGLSIIDYPLSGAGVDLELLTGFIQANINFSESSNVPNSTVGYGTNQQFYEFQYLNFNLLLSNSEFLRICLVLDDKGSDSLKSLVKEF</sequence>
<proteinExistence type="predicted"/>
<dbReference type="EMBL" id="LAZR01010813">
    <property type="protein sequence ID" value="KKM64921.1"/>
    <property type="molecule type" value="Genomic_DNA"/>
</dbReference>
<reference evidence="1" key="1">
    <citation type="journal article" date="2015" name="Nature">
        <title>Complex archaea that bridge the gap between prokaryotes and eukaryotes.</title>
        <authorList>
            <person name="Spang A."/>
            <person name="Saw J.H."/>
            <person name="Jorgensen S.L."/>
            <person name="Zaremba-Niedzwiedzka K."/>
            <person name="Martijn J."/>
            <person name="Lind A.E."/>
            <person name="van Eijk R."/>
            <person name="Schleper C."/>
            <person name="Guy L."/>
            <person name="Ettema T.J."/>
        </authorList>
    </citation>
    <scope>NUCLEOTIDE SEQUENCE</scope>
</reference>
<gene>
    <name evidence="1" type="ORF">LCGC14_1496530</name>
</gene>
<evidence type="ECO:0000313" key="1">
    <source>
        <dbReference type="EMBL" id="KKM64921.1"/>
    </source>
</evidence>
<comment type="caution">
    <text evidence="1">The sequence shown here is derived from an EMBL/GenBank/DDBJ whole genome shotgun (WGS) entry which is preliminary data.</text>
</comment>
<accession>A0A0F9JR74</accession>
<protein>
    <submittedName>
        <fullName evidence="1">Uncharacterized protein</fullName>
    </submittedName>
</protein>
<organism evidence="1">
    <name type="scientific">marine sediment metagenome</name>
    <dbReference type="NCBI Taxonomy" id="412755"/>
    <lineage>
        <taxon>unclassified sequences</taxon>
        <taxon>metagenomes</taxon>
        <taxon>ecological metagenomes</taxon>
    </lineage>
</organism>
<dbReference type="AlphaFoldDB" id="A0A0F9JR74"/>
<feature type="non-terminal residue" evidence="1">
    <location>
        <position position="189"/>
    </location>
</feature>